<dbReference type="Proteomes" id="UP001165289">
    <property type="component" value="Unassembled WGS sequence"/>
</dbReference>
<evidence type="ECO:0000313" key="15">
    <source>
        <dbReference type="EMBL" id="KAI6655100.1"/>
    </source>
</evidence>
<protein>
    <recommendedName>
        <fullName evidence="14">Ras-related protein Rab-43</fullName>
    </recommendedName>
</protein>
<dbReference type="InterPro" id="IPR001806">
    <property type="entry name" value="Small_GTPase"/>
</dbReference>
<evidence type="ECO:0000256" key="13">
    <source>
        <dbReference type="ARBA" id="ARBA00046278"/>
    </source>
</evidence>
<dbReference type="Pfam" id="PF00071">
    <property type="entry name" value="Ras"/>
    <property type="match status" value="1"/>
</dbReference>
<evidence type="ECO:0000256" key="11">
    <source>
        <dbReference type="ARBA" id="ARBA00023329"/>
    </source>
</evidence>
<dbReference type="GO" id="GO:0030670">
    <property type="term" value="C:phagocytic vesicle membrane"/>
    <property type="evidence" value="ECO:0007669"/>
    <property type="project" value="UniProtKB-SubCell"/>
</dbReference>
<dbReference type="PROSITE" id="PS51421">
    <property type="entry name" value="RAS"/>
    <property type="match status" value="1"/>
</dbReference>
<evidence type="ECO:0000256" key="14">
    <source>
        <dbReference type="ARBA" id="ARBA00067841"/>
    </source>
</evidence>
<dbReference type="GO" id="GO:0005794">
    <property type="term" value="C:Golgi apparatus"/>
    <property type="evidence" value="ECO:0007669"/>
    <property type="project" value="UniProtKB-SubCell"/>
</dbReference>
<dbReference type="InterPro" id="IPR005225">
    <property type="entry name" value="Small_GTP-bd"/>
</dbReference>
<evidence type="ECO:0000256" key="10">
    <source>
        <dbReference type="ARBA" id="ARBA00023289"/>
    </source>
</evidence>
<keyword evidence="10" id="KW-0636">Prenylation</keyword>
<gene>
    <name evidence="15" type="ORF">LOD99_2389</name>
</gene>
<keyword evidence="8" id="KW-0472">Membrane</keyword>
<evidence type="ECO:0000256" key="1">
    <source>
        <dbReference type="ARBA" id="ARBA00004580"/>
    </source>
</evidence>
<keyword evidence="9" id="KW-0449">Lipoprotein</keyword>
<sequence length="213" mass="24072">MSKKVPESDDNFDFLFKIVLIGDANVGKTCIVQRFKYGTFVEKHSSTIGVDFTLKTIEIEGKQVKLQIWDTAGQERFRTITQSYYRSAHGVILTYDITSEDTFRNIPRWIEDVKKYAGGQVMRVLVGTKLDLAEVNRQVQVSDAQQLAAAEDMQTYLETSSKNDVNIEKMFIVMAAALKEKHIHLQGLEKTKSEIINPSRPPTVPVYKTGGCC</sequence>
<evidence type="ECO:0000256" key="9">
    <source>
        <dbReference type="ARBA" id="ARBA00023288"/>
    </source>
</evidence>
<reference evidence="15 16" key="1">
    <citation type="journal article" date="2023" name="BMC Biol.">
        <title>The compact genome of the sponge Oopsacas minuta (Hexactinellida) is lacking key metazoan core genes.</title>
        <authorList>
            <person name="Santini S."/>
            <person name="Schenkelaars Q."/>
            <person name="Jourda C."/>
            <person name="Duchesne M."/>
            <person name="Belahbib H."/>
            <person name="Rocher C."/>
            <person name="Selva M."/>
            <person name="Riesgo A."/>
            <person name="Vervoort M."/>
            <person name="Leys S.P."/>
            <person name="Kodjabachian L."/>
            <person name="Le Bivic A."/>
            <person name="Borchiellini C."/>
            <person name="Claverie J.M."/>
            <person name="Renard E."/>
        </authorList>
    </citation>
    <scope>NUCLEOTIDE SEQUENCE [LARGE SCALE GENOMIC DNA]</scope>
    <source>
        <strain evidence="15">SPO-2</strain>
    </source>
</reference>
<evidence type="ECO:0000256" key="8">
    <source>
        <dbReference type="ARBA" id="ARBA00023136"/>
    </source>
</evidence>
<comment type="caution">
    <text evidence="15">The sequence shown here is derived from an EMBL/GenBank/DDBJ whole genome shotgun (WGS) entry which is preliminary data.</text>
</comment>
<dbReference type="GO" id="GO:0005525">
    <property type="term" value="F:GTP binding"/>
    <property type="evidence" value="ECO:0007669"/>
    <property type="project" value="UniProtKB-KW"/>
</dbReference>
<evidence type="ECO:0000256" key="7">
    <source>
        <dbReference type="ARBA" id="ARBA00023134"/>
    </source>
</evidence>
<keyword evidence="3" id="KW-0488">Methylation</keyword>
<evidence type="ECO:0000256" key="6">
    <source>
        <dbReference type="ARBA" id="ARBA00023034"/>
    </source>
</evidence>
<proteinExistence type="inferred from homology"/>
<dbReference type="EMBL" id="JAKMXF010000210">
    <property type="protein sequence ID" value="KAI6655100.1"/>
    <property type="molecule type" value="Genomic_DNA"/>
</dbReference>
<keyword evidence="5" id="KW-0547">Nucleotide-binding</keyword>
<keyword evidence="7" id="KW-0342">GTP-binding</keyword>
<comment type="similarity">
    <text evidence="2">Belongs to the small GTPase superfamily. Rab family.</text>
</comment>
<keyword evidence="11" id="KW-0968">Cytoplasmic vesicle</keyword>
<dbReference type="FunFam" id="3.40.50.300:FF:000803">
    <property type="entry name" value="Ras-related protein Rab-43"/>
    <property type="match status" value="1"/>
</dbReference>
<comment type="subcellular location">
    <subcellularLocation>
        <location evidence="1">Cytoplasmic vesicle</location>
        <location evidence="1">Phagosome membrane</location>
    </subcellularLocation>
    <subcellularLocation>
        <location evidence="13">Endomembrane system</location>
        <topology evidence="13">Lipid-anchor</topology>
        <orientation evidence="13">Cytoplasmic side</orientation>
    </subcellularLocation>
    <subcellularLocation>
        <location evidence="12">Golgi apparatus</location>
        <location evidence="12">trans-Golgi network membrane</location>
        <topology evidence="12">Lipid-anchor</topology>
    </subcellularLocation>
</comment>
<dbReference type="SMART" id="SM00173">
    <property type="entry name" value="RAS"/>
    <property type="match status" value="1"/>
</dbReference>
<evidence type="ECO:0000256" key="3">
    <source>
        <dbReference type="ARBA" id="ARBA00022481"/>
    </source>
</evidence>
<name>A0AAV7K2U2_9METZ</name>
<dbReference type="NCBIfam" id="TIGR00231">
    <property type="entry name" value="small_GTP"/>
    <property type="match status" value="1"/>
</dbReference>
<dbReference type="InterPro" id="IPR027417">
    <property type="entry name" value="P-loop_NTPase"/>
</dbReference>
<dbReference type="SUPFAM" id="SSF52540">
    <property type="entry name" value="P-loop containing nucleoside triphosphate hydrolases"/>
    <property type="match status" value="1"/>
</dbReference>
<organism evidence="15 16">
    <name type="scientific">Oopsacas minuta</name>
    <dbReference type="NCBI Taxonomy" id="111878"/>
    <lineage>
        <taxon>Eukaryota</taxon>
        <taxon>Metazoa</taxon>
        <taxon>Porifera</taxon>
        <taxon>Hexactinellida</taxon>
        <taxon>Hexasterophora</taxon>
        <taxon>Lyssacinosida</taxon>
        <taxon>Leucopsacidae</taxon>
        <taxon>Oopsacas</taxon>
    </lineage>
</organism>
<dbReference type="PANTHER" id="PTHR47980">
    <property type="entry name" value="LD44762P"/>
    <property type="match status" value="1"/>
</dbReference>
<keyword evidence="6" id="KW-0333">Golgi apparatus</keyword>
<evidence type="ECO:0000256" key="12">
    <source>
        <dbReference type="ARBA" id="ARBA00037864"/>
    </source>
</evidence>
<dbReference type="PROSITE" id="PS51419">
    <property type="entry name" value="RAB"/>
    <property type="match status" value="1"/>
</dbReference>
<dbReference type="SMART" id="SM00174">
    <property type="entry name" value="RHO"/>
    <property type="match status" value="1"/>
</dbReference>
<dbReference type="PRINTS" id="PR00449">
    <property type="entry name" value="RASTRNSFRMNG"/>
</dbReference>
<evidence type="ECO:0000256" key="2">
    <source>
        <dbReference type="ARBA" id="ARBA00006270"/>
    </source>
</evidence>
<dbReference type="Gene3D" id="3.40.50.300">
    <property type="entry name" value="P-loop containing nucleotide triphosphate hydrolases"/>
    <property type="match status" value="1"/>
</dbReference>
<dbReference type="InterPro" id="IPR050305">
    <property type="entry name" value="Small_GTPase_Rab"/>
</dbReference>
<dbReference type="GO" id="GO:0003924">
    <property type="term" value="F:GTPase activity"/>
    <property type="evidence" value="ECO:0007669"/>
    <property type="project" value="InterPro"/>
</dbReference>
<dbReference type="PROSITE" id="PS51420">
    <property type="entry name" value="RHO"/>
    <property type="match status" value="1"/>
</dbReference>
<dbReference type="SMART" id="SM00176">
    <property type="entry name" value="RAN"/>
    <property type="match status" value="1"/>
</dbReference>
<dbReference type="AlphaFoldDB" id="A0AAV7K2U2"/>
<evidence type="ECO:0000313" key="16">
    <source>
        <dbReference type="Proteomes" id="UP001165289"/>
    </source>
</evidence>
<accession>A0AAV7K2U2</accession>
<dbReference type="SMART" id="SM00175">
    <property type="entry name" value="RAB"/>
    <property type="match status" value="1"/>
</dbReference>
<evidence type="ECO:0000256" key="5">
    <source>
        <dbReference type="ARBA" id="ARBA00022741"/>
    </source>
</evidence>
<keyword evidence="16" id="KW-1185">Reference proteome</keyword>
<evidence type="ECO:0000256" key="4">
    <source>
        <dbReference type="ARBA" id="ARBA00022553"/>
    </source>
</evidence>
<keyword evidence="4" id="KW-0597">Phosphoprotein</keyword>